<feature type="region of interest" description="Disordered" evidence="1">
    <location>
        <begin position="389"/>
        <end position="522"/>
    </location>
</feature>
<protein>
    <submittedName>
        <fullName evidence="2">Uncharacterized protein</fullName>
    </submittedName>
</protein>
<feature type="compositionally biased region" description="Low complexity" evidence="1">
    <location>
        <begin position="413"/>
        <end position="437"/>
    </location>
</feature>
<feature type="region of interest" description="Disordered" evidence="1">
    <location>
        <begin position="292"/>
        <end position="357"/>
    </location>
</feature>
<reference evidence="3" key="1">
    <citation type="journal article" date="2017" name="Genome Biol.">
        <title>Comparative genomics reveals high biological diversity and specific adaptations in the industrially and medically important fungal genus Aspergillus.</title>
        <authorList>
            <person name="de Vries R.P."/>
            <person name="Riley R."/>
            <person name="Wiebenga A."/>
            <person name="Aguilar-Osorio G."/>
            <person name="Amillis S."/>
            <person name="Uchima C.A."/>
            <person name="Anderluh G."/>
            <person name="Asadollahi M."/>
            <person name="Askin M."/>
            <person name="Barry K."/>
            <person name="Battaglia E."/>
            <person name="Bayram O."/>
            <person name="Benocci T."/>
            <person name="Braus-Stromeyer S.A."/>
            <person name="Caldana C."/>
            <person name="Canovas D."/>
            <person name="Cerqueira G.C."/>
            <person name="Chen F."/>
            <person name="Chen W."/>
            <person name="Choi C."/>
            <person name="Clum A."/>
            <person name="Dos Santos R.A."/>
            <person name="Damasio A.R."/>
            <person name="Diallinas G."/>
            <person name="Emri T."/>
            <person name="Fekete E."/>
            <person name="Flipphi M."/>
            <person name="Freyberg S."/>
            <person name="Gallo A."/>
            <person name="Gournas C."/>
            <person name="Habgood R."/>
            <person name="Hainaut M."/>
            <person name="Harispe M.L."/>
            <person name="Henrissat B."/>
            <person name="Hilden K.S."/>
            <person name="Hope R."/>
            <person name="Hossain A."/>
            <person name="Karabika E."/>
            <person name="Karaffa L."/>
            <person name="Karanyi Z."/>
            <person name="Krasevec N."/>
            <person name="Kuo A."/>
            <person name="Kusch H."/>
            <person name="LaButti K."/>
            <person name="Lagendijk E.L."/>
            <person name="Lapidus A."/>
            <person name="Levasseur A."/>
            <person name="Lindquist E."/>
            <person name="Lipzen A."/>
            <person name="Logrieco A.F."/>
            <person name="MacCabe A."/>
            <person name="Maekelae M.R."/>
            <person name="Malavazi I."/>
            <person name="Melin P."/>
            <person name="Meyer V."/>
            <person name="Mielnichuk N."/>
            <person name="Miskei M."/>
            <person name="Molnar A.P."/>
            <person name="Mule G."/>
            <person name="Ngan C.Y."/>
            <person name="Orejas M."/>
            <person name="Orosz E."/>
            <person name="Ouedraogo J.P."/>
            <person name="Overkamp K.M."/>
            <person name="Park H.-S."/>
            <person name="Perrone G."/>
            <person name="Piumi F."/>
            <person name="Punt P.J."/>
            <person name="Ram A.F."/>
            <person name="Ramon A."/>
            <person name="Rauscher S."/>
            <person name="Record E."/>
            <person name="Riano-Pachon D.M."/>
            <person name="Robert V."/>
            <person name="Roehrig J."/>
            <person name="Ruller R."/>
            <person name="Salamov A."/>
            <person name="Salih N.S."/>
            <person name="Samson R.A."/>
            <person name="Sandor E."/>
            <person name="Sanguinetti M."/>
            <person name="Schuetze T."/>
            <person name="Sepcic K."/>
            <person name="Shelest E."/>
            <person name="Sherlock G."/>
            <person name="Sophianopoulou V."/>
            <person name="Squina F.M."/>
            <person name="Sun H."/>
            <person name="Susca A."/>
            <person name="Todd R.B."/>
            <person name="Tsang A."/>
            <person name="Unkles S.E."/>
            <person name="van de Wiele N."/>
            <person name="van Rossen-Uffink D."/>
            <person name="Oliveira J.V."/>
            <person name="Vesth T.C."/>
            <person name="Visser J."/>
            <person name="Yu J.-H."/>
            <person name="Zhou M."/>
            <person name="Andersen M.R."/>
            <person name="Archer D.B."/>
            <person name="Baker S.E."/>
            <person name="Benoit I."/>
            <person name="Brakhage A.A."/>
            <person name="Braus G.H."/>
            <person name="Fischer R."/>
            <person name="Frisvad J.C."/>
            <person name="Goldman G.H."/>
            <person name="Houbraken J."/>
            <person name="Oakley B."/>
            <person name="Pocsi I."/>
            <person name="Scazzocchio C."/>
            <person name="Seiboth B."/>
            <person name="vanKuyk P.A."/>
            <person name="Wortman J."/>
            <person name="Dyer P.S."/>
            <person name="Grigoriev I.V."/>
        </authorList>
    </citation>
    <scope>NUCLEOTIDE SEQUENCE [LARGE SCALE GENOMIC DNA]</scope>
    <source>
        <strain evidence="3">ITEM 5010</strain>
    </source>
</reference>
<dbReference type="OMA" id="AWNSINK"/>
<organism evidence="2 3">
    <name type="scientific">Aspergillus carbonarius (strain ITEM 5010)</name>
    <dbReference type="NCBI Taxonomy" id="602072"/>
    <lineage>
        <taxon>Eukaryota</taxon>
        <taxon>Fungi</taxon>
        <taxon>Dikarya</taxon>
        <taxon>Ascomycota</taxon>
        <taxon>Pezizomycotina</taxon>
        <taxon>Eurotiomycetes</taxon>
        <taxon>Eurotiomycetidae</taxon>
        <taxon>Eurotiales</taxon>
        <taxon>Aspergillaceae</taxon>
        <taxon>Aspergillus</taxon>
        <taxon>Aspergillus subgen. Circumdati</taxon>
    </lineage>
</organism>
<feature type="compositionally biased region" description="Acidic residues" evidence="1">
    <location>
        <begin position="493"/>
        <end position="503"/>
    </location>
</feature>
<feature type="region of interest" description="Disordered" evidence="1">
    <location>
        <begin position="1"/>
        <end position="39"/>
    </location>
</feature>
<feature type="compositionally biased region" description="Low complexity" evidence="1">
    <location>
        <begin position="14"/>
        <end position="36"/>
    </location>
</feature>
<feature type="compositionally biased region" description="Polar residues" evidence="1">
    <location>
        <begin position="206"/>
        <end position="222"/>
    </location>
</feature>
<feature type="region of interest" description="Disordered" evidence="1">
    <location>
        <begin position="206"/>
        <end position="225"/>
    </location>
</feature>
<evidence type="ECO:0000256" key="1">
    <source>
        <dbReference type="SAM" id="MobiDB-lite"/>
    </source>
</evidence>
<evidence type="ECO:0000313" key="3">
    <source>
        <dbReference type="Proteomes" id="UP000188318"/>
    </source>
</evidence>
<evidence type="ECO:0000313" key="2">
    <source>
        <dbReference type="EMBL" id="OOF98399.1"/>
    </source>
</evidence>
<dbReference type="STRING" id="602072.A0A1R3RV72"/>
<keyword evidence="3" id="KW-1185">Reference proteome</keyword>
<proteinExistence type="predicted"/>
<feature type="compositionally biased region" description="Low complexity" evidence="1">
    <location>
        <begin position="304"/>
        <end position="322"/>
    </location>
</feature>
<sequence>MSSNSPDNEKENAESPPSRPRSASEPPLESEPSARSSRVRPFFDPSIVDAFFNLISHPDDGRIRLYPPFFEVDDQDAWSRGQRDCKHDVVVLDYAIEEYETCDSCGNIPTLGWFYRCGVDTTGYSHQMEPGRGPVLSPWISEAIKAGCYDNAQKEILEQQKLRVLQLATEHRDSQMVVFPVTEVIYGIDPDDDDENPHVEIIEDVSQQEQSSTAIERPSNPSAGPPPCSYRACHNCAPRLQERVWLSINEVCRDSTVRAPTEWDLRDRSISDANIVRNLGLRHFPVPLPNVSGHSQFPAERMTSSSPGSSPGPSAGPSAGPSIRPVTGPSTASTDGRTGPSRRGFRRLIRQPLTNRSFRSPSSLTLSTFVLAPITAQIAGAITGFFNRPVSVAPPTPPHREFPEWLGTRPTVSPETAASPSASSPQAASSSSTSSSERMPTDWPRPLAYQTAWNSINKHPKRPNLPNRDKRTVVKFPPTIVEEYEEQSREPKPDEDEDDDDESGGCPLDPEPPANDKGKGHA</sequence>
<dbReference type="EMBL" id="KV907496">
    <property type="protein sequence ID" value="OOF98399.1"/>
    <property type="molecule type" value="Genomic_DNA"/>
</dbReference>
<name>A0A1R3RV72_ASPC5</name>
<dbReference type="Proteomes" id="UP000188318">
    <property type="component" value="Unassembled WGS sequence"/>
</dbReference>
<dbReference type="OrthoDB" id="4776522at2759"/>
<dbReference type="VEuPathDB" id="FungiDB:ASPCADRAFT_128549"/>
<dbReference type="AlphaFoldDB" id="A0A1R3RV72"/>
<gene>
    <name evidence="2" type="ORF">ASPCADRAFT_128549</name>
</gene>
<accession>A0A1R3RV72</accession>